<organism evidence="3 4">
    <name type="scientific">Pseudoalteromonas neustonica</name>
    <dbReference type="NCBI Taxonomy" id="1840331"/>
    <lineage>
        <taxon>Bacteria</taxon>
        <taxon>Pseudomonadati</taxon>
        <taxon>Pseudomonadota</taxon>
        <taxon>Gammaproteobacteria</taxon>
        <taxon>Alteromonadales</taxon>
        <taxon>Pseudoalteromonadaceae</taxon>
        <taxon>Pseudoalteromonas</taxon>
    </lineage>
</organism>
<dbReference type="Gene3D" id="1.10.10.10">
    <property type="entry name" value="Winged helix-like DNA-binding domain superfamily/Winged helix DNA-binding domain"/>
    <property type="match status" value="1"/>
</dbReference>
<reference evidence="3 4" key="1">
    <citation type="submission" date="2024-03" db="EMBL/GenBank/DDBJ databases">
        <title>Community enrichment and isolation of bacterial strains for fucoidan degradation.</title>
        <authorList>
            <person name="Sichert A."/>
        </authorList>
    </citation>
    <scope>NUCLEOTIDE SEQUENCE [LARGE SCALE GENOMIC DNA]</scope>
    <source>
        <strain evidence="3 4">AS81</strain>
    </source>
</reference>
<protein>
    <submittedName>
        <fullName evidence="3">Metalloregulator ArsR/SmtB family transcription factor</fullName>
    </submittedName>
</protein>
<keyword evidence="1" id="KW-0059">Arsenical resistance</keyword>
<dbReference type="EMBL" id="JBBMQU010000007">
    <property type="protein sequence ID" value="MEM5550341.1"/>
    <property type="molecule type" value="Genomic_DNA"/>
</dbReference>
<dbReference type="Pfam" id="PF01022">
    <property type="entry name" value="HTH_5"/>
    <property type="match status" value="1"/>
</dbReference>
<comment type="caution">
    <text evidence="3">The sequence shown here is derived from an EMBL/GenBank/DDBJ whole genome shotgun (WGS) entry which is preliminary data.</text>
</comment>
<dbReference type="NCBIfam" id="NF033788">
    <property type="entry name" value="HTH_metalloreg"/>
    <property type="match status" value="1"/>
</dbReference>
<evidence type="ECO:0000256" key="1">
    <source>
        <dbReference type="ARBA" id="ARBA00022849"/>
    </source>
</evidence>
<dbReference type="PANTHER" id="PTHR43428">
    <property type="entry name" value="ARSENATE REDUCTASE"/>
    <property type="match status" value="1"/>
</dbReference>
<dbReference type="Gene3D" id="3.40.50.2300">
    <property type="match status" value="1"/>
</dbReference>
<proteinExistence type="predicted"/>
<keyword evidence="4" id="KW-1185">Reference proteome</keyword>
<dbReference type="NCBIfam" id="NF007528">
    <property type="entry name" value="PRK10141.1"/>
    <property type="match status" value="1"/>
</dbReference>
<dbReference type="Pfam" id="PF01451">
    <property type="entry name" value="LMWPc"/>
    <property type="match status" value="1"/>
</dbReference>
<dbReference type="SUPFAM" id="SSF52788">
    <property type="entry name" value="Phosphotyrosine protein phosphatases I"/>
    <property type="match status" value="1"/>
</dbReference>
<accession>A0ABU9U1P5</accession>
<dbReference type="Proteomes" id="UP001388366">
    <property type="component" value="Unassembled WGS sequence"/>
</dbReference>
<evidence type="ECO:0000259" key="2">
    <source>
        <dbReference type="PROSITE" id="PS50987"/>
    </source>
</evidence>
<dbReference type="CDD" id="cd16345">
    <property type="entry name" value="LMWP_ArsC"/>
    <property type="match status" value="1"/>
</dbReference>
<sequence>MKFHIYNIEKHLIYTLFMPNSCKPKITVLFICTENSARSQIAEALLRHKANERFEVYSAGTTPSIIDPRTLLALETFAIPTSSLLAKSIKYFESRQFDYVITLCDQANQECRAYPYAVNQLAWDLPDPKTRSGLNPFLMTINELNNRLIMFLKVINNTEQTAHDELTKNTFINEQAQPVHFDPIVFYKCLTDEIRLKTLMLANYHGELCVCELMIALNEQSQPKVSRNLAVLKKANIITDRKNGQWVFYQINPFLPDWAKAIINQTTESNIALIIDDLKRLAVMHDRPDKVSFCR</sequence>
<feature type="domain" description="HTH arsR-type" evidence="2">
    <location>
        <begin position="175"/>
        <end position="270"/>
    </location>
</feature>
<dbReference type="SUPFAM" id="SSF46785">
    <property type="entry name" value="Winged helix' DNA-binding domain"/>
    <property type="match status" value="1"/>
</dbReference>
<dbReference type="SMART" id="SM00226">
    <property type="entry name" value="LMWPc"/>
    <property type="match status" value="1"/>
</dbReference>
<dbReference type="InterPro" id="IPR036390">
    <property type="entry name" value="WH_DNA-bd_sf"/>
</dbReference>
<dbReference type="InterPro" id="IPR036196">
    <property type="entry name" value="Ptyr_pPase_sf"/>
</dbReference>
<dbReference type="PANTHER" id="PTHR43428:SF1">
    <property type="entry name" value="ARSENATE REDUCTASE"/>
    <property type="match status" value="1"/>
</dbReference>
<gene>
    <name evidence="3" type="ORF">WNY63_06330</name>
</gene>
<dbReference type="InterPro" id="IPR011991">
    <property type="entry name" value="ArsR-like_HTH"/>
</dbReference>
<dbReference type="PROSITE" id="PS50987">
    <property type="entry name" value="HTH_ARSR_2"/>
    <property type="match status" value="1"/>
</dbReference>
<dbReference type="InterPro" id="IPR036388">
    <property type="entry name" value="WH-like_DNA-bd_sf"/>
</dbReference>
<dbReference type="InterPro" id="IPR001845">
    <property type="entry name" value="HTH_ArsR_DNA-bd_dom"/>
</dbReference>
<evidence type="ECO:0000313" key="4">
    <source>
        <dbReference type="Proteomes" id="UP001388366"/>
    </source>
</evidence>
<dbReference type="PRINTS" id="PR00778">
    <property type="entry name" value="HTHARSR"/>
</dbReference>
<dbReference type="SMART" id="SM00418">
    <property type="entry name" value="HTH_ARSR"/>
    <property type="match status" value="1"/>
</dbReference>
<dbReference type="InterPro" id="IPR023485">
    <property type="entry name" value="Ptyr_pPase"/>
</dbReference>
<dbReference type="CDD" id="cd00090">
    <property type="entry name" value="HTH_ARSR"/>
    <property type="match status" value="1"/>
</dbReference>
<dbReference type="RefSeq" id="WP_342883550.1">
    <property type="nucleotide sequence ID" value="NZ_JBBMQU010000007.1"/>
</dbReference>
<evidence type="ECO:0000313" key="3">
    <source>
        <dbReference type="EMBL" id="MEM5550341.1"/>
    </source>
</evidence>
<name>A0ABU9U1P5_9GAMM</name>